<feature type="transmembrane region" description="Helical" evidence="17">
    <location>
        <begin position="615"/>
        <end position="640"/>
    </location>
</feature>
<evidence type="ECO:0000256" key="11">
    <source>
        <dbReference type="ARBA" id="ARBA00023157"/>
    </source>
</evidence>
<keyword evidence="8" id="KW-0445">Lipid transport</keyword>
<feature type="domain" description="SSD" evidence="18">
    <location>
        <begin position="890"/>
        <end position="1055"/>
    </location>
</feature>
<reference evidence="19" key="2">
    <citation type="submission" date="2025-09" db="UniProtKB">
        <authorList>
            <consortium name="Ensembl"/>
        </authorList>
    </citation>
    <scope>IDENTIFICATION</scope>
</reference>
<dbReference type="GO" id="GO:0030299">
    <property type="term" value="P:intestinal cholesterol absorption"/>
    <property type="evidence" value="ECO:0007669"/>
    <property type="project" value="TreeGrafter"/>
</dbReference>
<dbReference type="InterPro" id="IPR053958">
    <property type="entry name" value="HMGCR/SNAP/NPC1-like_SSD"/>
</dbReference>
<dbReference type="GO" id="GO:0042632">
    <property type="term" value="P:cholesterol homeostasis"/>
    <property type="evidence" value="ECO:0007669"/>
    <property type="project" value="Ensembl"/>
</dbReference>
<dbReference type="Pfam" id="PF12796">
    <property type="entry name" value="Ank_2"/>
    <property type="match status" value="2"/>
</dbReference>
<feature type="transmembrane region" description="Helical" evidence="17">
    <location>
        <begin position="1497"/>
        <end position="1520"/>
    </location>
</feature>
<dbReference type="InterPro" id="IPR004765">
    <property type="entry name" value="NPC1-like"/>
</dbReference>
<dbReference type="PROSITE" id="PS50297">
    <property type="entry name" value="ANK_REP_REGION"/>
    <property type="match status" value="6"/>
</dbReference>
<evidence type="ECO:0000256" key="3">
    <source>
        <dbReference type="ARBA" id="ARBA00022448"/>
    </source>
</evidence>
<evidence type="ECO:0000256" key="4">
    <source>
        <dbReference type="ARBA" id="ARBA00022548"/>
    </source>
</evidence>
<evidence type="ECO:0000256" key="2">
    <source>
        <dbReference type="ARBA" id="ARBA00005585"/>
    </source>
</evidence>
<dbReference type="Ensembl" id="ENSMSIT00000020541.1">
    <property type="protein sequence ID" value="ENSMSIP00000016179.1"/>
    <property type="gene ID" value="ENSMSIG00000013790.1"/>
</dbReference>
<organism evidence="19 20">
    <name type="scientific">Mus spicilegus</name>
    <name type="common">Mound-building mouse</name>
    <dbReference type="NCBI Taxonomy" id="10103"/>
    <lineage>
        <taxon>Eukaryota</taxon>
        <taxon>Metazoa</taxon>
        <taxon>Chordata</taxon>
        <taxon>Craniata</taxon>
        <taxon>Vertebrata</taxon>
        <taxon>Euteleostomi</taxon>
        <taxon>Mammalia</taxon>
        <taxon>Eutheria</taxon>
        <taxon>Euarchontoglires</taxon>
        <taxon>Glires</taxon>
        <taxon>Rodentia</taxon>
        <taxon>Myomorpha</taxon>
        <taxon>Muroidea</taxon>
        <taxon>Muridae</taxon>
        <taxon>Murinae</taxon>
        <taxon>Mus</taxon>
        <taxon>Mus</taxon>
    </lineage>
</organism>
<comment type="subcellular location">
    <subcellularLocation>
        <location evidence="1">Endomembrane system</location>
        <topology evidence="1">Multi-pass membrane protein</topology>
    </subcellularLocation>
</comment>
<protein>
    <recommendedName>
        <fullName evidence="18">SSD domain-containing protein</fullName>
    </recommendedName>
</protein>
<evidence type="ECO:0000313" key="19">
    <source>
        <dbReference type="Ensembl" id="ENSMSIP00000016179.1"/>
    </source>
</evidence>
<dbReference type="GO" id="GO:0032367">
    <property type="term" value="P:intracellular cholesterol transport"/>
    <property type="evidence" value="ECO:0007669"/>
    <property type="project" value="Ensembl"/>
</dbReference>
<evidence type="ECO:0000256" key="12">
    <source>
        <dbReference type="ARBA" id="ARBA00023166"/>
    </source>
</evidence>
<keyword evidence="13" id="KW-0325">Glycoprotein</keyword>
<feature type="transmembrane region" description="Helical" evidence="17">
    <location>
        <begin position="1030"/>
        <end position="1055"/>
    </location>
</feature>
<keyword evidence="11" id="KW-1015">Disulfide bond</keyword>
<dbReference type="InterPro" id="IPR032190">
    <property type="entry name" value="NPC1_N"/>
</dbReference>
<dbReference type="GO" id="GO:0005783">
    <property type="term" value="C:endoplasmic reticulum"/>
    <property type="evidence" value="ECO:0007669"/>
    <property type="project" value="Ensembl"/>
</dbReference>
<dbReference type="GO" id="GO:0031579">
    <property type="term" value="P:membrane raft organization"/>
    <property type="evidence" value="ECO:0007669"/>
    <property type="project" value="Ensembl"/>
</dbReference>
<dbReference type="GO" id="GO:0005886">
    <property type="term" value="C:plasma membrane"/>
    <property type="evidence" value="ECO:0007669"/>
    <property type="project" value="Ensembl"/>
</dbReference>
<dbReference type="Proteomes" id="UP000694415">
    <property type="component" value="Unplaced"/>
</dbReference>
<evidence type="ECO:0000256" key="8">
    <source>
        <dbReference type="ARBA" id="ARBA00023055"/>
    </source>
</evidence>
<feature type="transmembrane region" description="Helical" evidence="17">
    <location>
        <begin position="924"/>
        <end position="948"/>
    </location>
</feature>
<sequence length="1570" mass="174274">MKVCSEQTLGRYSVMIRDAAQWKETPLANAAFWAAKRGNLALLKLLLNSGRVDVDCRDSHGTTLLMVASYAGHIDCVRELVLQGADINLQRESGTTALFFAAQQGHNDVVRFLFGFGASTECRTKDGGTALLAASQYGHMPVVETLLKHGANIHDQLYDGATALFLAAQGGYLDVIRLLLSSGAKVNQPRQDGTAPLWIASQMGHSEVVRVMLLRGADRDAARNDGTTALLKAANKGYNDVIEELLKFSPTLGILKNGTSALHAAVLSGNVKTVALLLEAGADPALRNKVFSQSCVWYGECGIATGDKRYNCKYSGPPKPLPKDGYDLVQELCPGLFFDNVSLCCDIQQLQTLKSNLQLPLQFLSRCPSCFYNLMTLFCELTCSPHQSQFLNVTATEDYFDPKTQENKTNVKELEYFVGQSFANAMYNACRDVEAPSSNEKALGLLCGRDARACNATNWIEYMFNKDNGQAPFTIIPMFSDLSILGMEPMRNATKGCNESVDEVTGPCSCQDCSIVCGPKPQPPPPPMPWRIWGLDAMYVIMWVTYVAFLFVFFGALLAVWCHRRRYFVSEYTPIDSNIAFSVNSSDKGEASCCDPLGAAFDDCLRRMFTKWGAFCVRNPTCIIFFSLAFITVCSSGLVFVQVTTNPVELWSAPHSQARLEKEYFDKHFGPFFRTEQLIIQAPNTSVHIYEPYPAGADVPFGPPLNKEILHQVLDLQIAIESITASYNNETVTLQDICVAPLSPYNKNCTIMSVLNYFQNSHAVLDSQVGDDFYIYADYHTHFLYCVRAPASLNDTSLLHGPCLGTFGGPVFPWLVLGGYDDQNYNNATALVITFPVNNYYNDTERLQRAWAWEKEFISLVKNYKNPNLTISFTAERSIEDELNRESNSDVFTVIISYVVMFLYISLALGHIQSCSRLLVDSKISLGIAGILIVLSSVACSLGIFSYMGMPLTLIVIEVIPFLVLAVGVDNIFILVQTYQRDERLQEETLDQQLGRILGEVAPTMFLSSFSETSAFFFGALSSMPAVHTFSLFAGTAVLIDFLLQITCFVSLLGLDIKRQEKNHLDILCCVRGADDGQGSHASESYLFRFFKNYFAPLLLKDWLRPIVVAVFVGVLSFSVAVVNKVDIGLDQSLSMPNDSYVIDYFKSLGQYLHSGPPVYFVLEEGYNYSSRKGQNMVCGGMGCDNDSLVQQIFNAAELDTYTRVGFAPSSWIDDYFDWVSPQSSCCRLYNVTHQFCNASVMDPTCVRCRPLTPEGKQRPQGKEFMKFLPMFLSDNPNPKCGKGGHAAYGSAVNIVGDDTYIGATYFMTYHTILKTSADYIDAMKKARLIASNITETMRSKGSDYRVFPYSVFYVFYEQYLTIIDDTIFNLSVSLGSIFLVTLVVLGCELWSAVIMCITIAMILVNMFGVMWLWGISLNAVSLVNLVMSCGISVEFCSHITRAFTMSTKGSRVSRAEEALAHMGSSVFSGITLTKFGGIVVLAFAKSQIFEIFYFRMYLAMVLLGATHGLIFLPVLLSYIGKSISFFSQAWEEQHLLNRAWCHKPEIPGSGSRKDPKFKVINSEFEVNLS</sequence>
<accession>A0A8C6H3Q7</accession>
<evidence type="ECO:0000256" key="14">
    <source>
        <dbReference type="ARBA" id="ARBA00023221"/>
    </source>
</evidence>
<feature type="repeat" description="ANK" evidence="16">
    <location>
        <begin position="126"/>
        <end position="154"/>
    </location>
</feature>
<keyword evidence="10 17" id="KW-0472">Membrane</keyword>
<dbReference type="Pfam" id="PF12349">
    <property type="entry name" value="Sterol-sensing"/>
    <property type="match status" value="1"/>
</dbReference>
<dbReference type="NCBIfam" id="TIGR00917">
    <property type="entry name" value="2A060601"/>
    <property type="match status" value="1"/>
</dbReference>
<evidence type="ECO:0000256" key="17">
    <source>
        <dbReference type="SAM" id="Phobius"/>
    </source>
</evidence>
<dbReference type="InterPro" id="IPR036770">
    <property type="entry name" value="Ankyrin_rpt-contain_sf"/>
</dbReference>
<evidence type="ECO:0000256" key="9">
    <source>
        <dbReference type="ARBA" id="ARBA00023098"/>
    </source>
</evidence>
<dbReference type="Pfam" id="PF22314">
    <property type="entry name" value="NPC1_MLD"/>
    <property type="match status" value="1"/>
</dbReference>
<evidence type="ECO:0000259" key="18">
    <source>
        <dbReference type="PROSITE" id="PS50156"/>
    </source>
</evidence>
<evidence type="ECO:0000256" key="16">
    <source>
        <dbReference type="PROSITE-ProRule" id="PRU00023"/>
    </source>
</evidence>
<dbReference type="PANTHER" id="PTHR45727:SF2">
    <property type="entry name" value="NPC INTRACELLULAR CHOLESTEROL TRANSPORTER 1"/>
    <property type="match status" value="1"/>
</dbReference>
<dbReference type="PROSITE" id="PS50156">
    <property type="entry name" value="SSD"/>
    <property type="match status" value="1"/>
</dbReference>
<feature type="transmembrane region" description="Helical" evidence="17">
    <location>
        <begin position="954"/>
        <end position="976"/>
    </location>
</feature>
<dbReference type="GO" id="GO:0046718">
    <property type="term" value="P:symbiont entry into host cell"/>
    <property type="evidence" value="ECO:0007669"/>
    <property type="project" value="Ensembl"/>
</dbReference>
<keyword evidence="16" id="KW-0040">ANK repeat</keyword>
<evidence type="ECO:0000256" key="13">
    <source>
        <dbReference type="ARBA" id="ARBA00023180"/>
    </source>
</evidence>
<dbReference type="InterPro" id="IPR002110">
    <property type="entry name" value="Ankyrin_rpt"/>
</dbReference>
<evidence type="ECO:0000256" key="1">
    <source>
        <dbReference type="ARBA" id="ARBA00004127"/>
    </source>
</evidence>
<reference evidence="19" key="1">
    <citation type="submission" date="2025-08" db="UniProtKB">
        <authorList>
            <consortium name="Ensembl"/>
        </authorList>
    </citation>
    <scope>IDENTIFICATION</scope>
</reference>
<dbReference type="GO" id="GO:0120020">
    <property type="term" value="F:cholesterol transfer activity"/>
    <property type="evidence" value="ECO:0007669"/>
    <property type="project" value="Ensembl"/>
</dbReference>
<dbReference type="GO" id="GO:0031902">
    <property type="term" value="C:late endosome membrane"/>
    <property type="evidence" value="ECO:0007669"/>
    <property type="project" value="Ensembl"/>
</dbReference>
<dbReference type="GO" id="GO:0033344">
    <property type="term" value="P:cholesterol efflux"/>
    <property type="evidence" value="ECO:0007669"/>
    <property type="project" value="Ensembl"/>
</dbReference>
<dbReference type="GO" id="GO:0006914">
    <property type="term" value="P:autophagy"/>
    <property type="evidence" value="ECO:0007669"/>
    <property type="project" value="Ensembl"/>
</dbReference>
<feature type="transmembrane region" description="Helical" evidence="17">
    <location>
        <begin position="1368"/>
        <end position="1386"/>
    </location>
</feature>
<evidence type="ECO:0000256" key="7">
    <source>
        <dbReference type="ARBA" id="ARBA00022989"/>
    </source>
</evidence>
<keyword evidence="6" id="KW-0732">Signal</keyword>
<dbReference type="Pfam" id="PF13637">
    <property type="entry name" value="Ank_4"/>
    <property type="match status" value="1"/>
</dbReference>
<evidence type="ECO:0000256" key="6">
    <source>
        <dbReference type="ARBA" id="ARBA00022729"/>
    </source>
</evidence>
<comment type="catalytic activity">
    <reaction evidence="15">
        <text>cholesterol(in) = cholesterol(out)</text>
        <dbReference type="Rhea" id="RHEA:39747"/>
        <dbReference type="ChEBI" id="CHEBI:16113"/>
    </reaction>
</comment>
<dbReference type="GO" id="GO:0048471">
    <property type="term" value="C:perinuclear region of cytoplasm"/>
    <property type="evidence" value="ECO:0007669"/>
    <property type="project" value="Ensembl"/>
</dbReference>
<dbReference type="GO" id="GO:1904262">
    <property type="term" value="P:negative regulation of TORC1 signaling"/>
    <property type="evidence" value="ECO:0007669"/>
    <property type="project" value="Ensembl"/>
</dbReference>
<keyword evidence="9" id="KW-0443">Lipid metabolism</keyword>
<dbReference type="PRINTS" id="PR01415">
    <property type="entry name" value="ANKYRIN"/>
</dbReference>
<dbReference type="GO" id="GO:0015485">
    <property type="term" value="F:cholesterol binding"/>
    <property type="evidence" value="ECO:0007669"/>
    <property type="project" value="Ensembl"/>
</dbReference>
<keyword evidence="12" id="KW-1207">Sterol metabolism</keyword>
<keyword evidence="4" id="KW-0153">Cholesterol metabolism</keyword>
<keyword evidence="5 17" id="KW-0812">Transmembrane</keyword>
<feature type="repeat" description="ANK" evidence="16">
    <location>
        <begin position="93"/>
        <end position="125"/>
    </location>
</feature>
<dbReference type="InterPro" id="IPR000731">
    <property type="entry name" value="SSD"/>
</dbReference>
<dbReference type="Gene3D" id="1.25.40.20">
    <property type="entry name" value="Ankyrin repeat-containing domain"/>
    <property type="match status" value="2"/>
</dbReference>
<dbReference type="SMART" id="SM00248">
    <property type="entry name" value="ANK"/>
    <property type="match status" value="8"/>
</dbReference>
<feature type="transmembrane region" description="Helical" evidence="17">
    <location>
        <begin position="537"/>
        <end position="561"/>
    </location>
</feature>
<feature type="repeat" description="ANK" evidence="16">
    <location>
        <begin position="159"/>
        <end position="191"/>
    </location>
</feature>
<dbReference type="SUPFAM" id="SSF48403">
    <property type="entry name" value="Ankyrin repeat"/>
    <property type="match status" value="1"/>
</dbReference>
<feature type="repeat" description="ANK" evidence="16">
    <location>
        <begin position="192"/>
        <end position="224"/>
    </location>
</feature>
<evidence type="ECO:0000256" key="10">
    <source>
        <dbReference type="ARBA" id="ARBA00023136"/>
    </source>
</evidence>
<dbReference type="GO" id="GO:0005765">
    <property type="term" value="C:lysosomal membrane"/>
    <property type="evidence" value="ECO:0007669"/>
    <property type="project" value="Ensembl"/>
</dbReference>
<dbReference type="PANTHER" id="PTHR45727">
    <property type="entry name" value="NPC INTRACELLULAR CHOLESTEROL TRANSPORTER 1"/>
    <property type="match status" value="1"/>
</dbReference>
<dbReference type="FunFam" id="1.20.1640.10:FF:000010">
    <property type="entry name" value="NPC intracellular cholesterol transporter 1"/>
    <property type="match status" value="1"/>
</dbReference>
<keyword evidence="14" id="KW-0753">Steroid metabolism</keyword>
<keyword evidence="20" id="KW-1185">Reference proteome</keyword>
<proteinExistence type="inferred from homology"/>
<evidence type="ECO:0000256" key="15">
    <source>
        <dbReference type="ARBA" id="ARBA00034049"/>
    </source>
</evidence>
<dbReference type="GO" id="GO:0090150">
    <property type="term" value="P:establishment of protein localization to membrane"/>
    <property type="evidence" value="ECO:0007669"/>
    <property type="project" value="Ensembl"/>
</dbReference>
<feature type="transmembrane region" description="Helical" evidence="17">
    <location>
        <begin position="997"/>
        <end position="1018"/>
    </location>
</feature>
<feature type="repeat" description="ANK" evidence="16">
    <location>
        <begin position="257"/>
        <end position="289"/>
    </location>
</feature>
<feature type="transmembrane region" description="Helical" evidence="17">
    <location>
        <begin position="1393"/>
        <end position="1414"/>
    </location>
</feature>
<evidence type="ECO:0000313" key="20">
    <source>
        <dbReference type="Proteomes" id="UP000694415"/>
    </source>
</evidence>
<dbReference type="GeneTree" id="ENSGT00940000156182"/>
<dbReference type="SUPFAM" id="SSF82866">
    <property type="entry name" value="Multidrug efflux transporter AcrB transmembrane domain"/>
    <property type="match status" value="2"/>
</dbReference>
<dbReference type="PROSITE" id="PS50088">
    <property type="entry name" value="ANK_REPEAT"/>
    <property type="match status" value="6"/>
</dbReference>
<feature type="transmembrane region" description="Helical" evidence="17">
    <location>
        <begin position="891"/>
        <end position="912"/>
    </location>
</feature>
<evidence type="ECO:0000256" key="5">
    <source>
        <dbReference type="ARBA" id="ARBA00022692"/>
    </source>
</evidence>
<dbReference type="GO" id="GO:0008203">
    <property type="term" value="P:cholesterol metabolic process"/>
    <property type="evidence" value="ECO:0007669"/>
    <property type="project" value="UniProtKB-KW"/>
</dbReference>
<dbReference type="InterPro" id="IPR053956">
    <property type="entry name" value="NPC1_MLD"/>
</dbReference>
<keyword evidence="7 17" id="KW-1133">Transmembrane helix</keyword>
<dbReference type="FunFam" id="1.20.1640.10:FF:000008">
    <property type="entry name" value="NPC intracellular cholesterol transporter 1"/>
    <property type="match status" value="1"/>
</dbReference>
<dbReference type="Pfam" id="PF00023">
    <property type="entry name" value="Ank"/>
    <property type="match status" value="1"/>
</dbReference>
<name>A0A8C6H3Q7_MUSSI</name>
<comment type="similarity">
    <text evidence="2">Belongs to the patched family.</text>
</comment>
<keyword evidence="3" id="KW-0813">Transport</keyword>
<feature type="transmembrane region" description="Helical" evidence="17">
    <location>
        <begin position="1459"/>
        <end position="1485"/>
    </location>
</feature>
<dbReference type="GO" id="GO:0005635">
    <property type="term" value="C:nuclear envelope"/>
    <property type="evidence" value="ECO:0007669"/>
    <property type="project" value="Ensembl"/>
</dbReference>
<feature type="repeat" description="ANK" evidence="16">
    <location>
        <begin position="60"/>
        <end position="92"/>
    </location>
</feature>
<dbReference type="Pfam" id="PF16414">
    <property type="entry name" value="NPC1_N"/>
    <property type="match status" value="1"/>
</dbReference>
<dbReference type="Gene3D" id="1.20.1640.10">
    <property type="entry name" value="Multidrug efflux transporter AcrB transmembrane domain"/>
    <property type="match status" value="2"/>
</dbReference>